<dbReference type="PANTHER" id="PTHR47743:SF1">
    <property type="entry name" value="CRACD-LIKE PROTEIN"/>
    <property type="match status" value="1"/>
</dbReference>
<evidence type="ECO:0000256" key="1">
    <source>
        <dbReference type="SAM" id="MobiDB-lite"/>
    </source>
</evidence>
<keyword evidence="4" id="KW-1185">Reference proteome</keyword>
<dbReference type="Proteomes" id="UP000606274">
    <property type="component" value="Unassembled WGS sequence"/>
</dbReference>
<reference evidence="3" key="1">
    <citation type="submission" date="2020-08" db="EMBL/GenBank/DDBJ databases">
        <title>Chromosome-level assembly of Southern catfish (Silurus meridionalis) provides insights into visual adaptation to the nocturnal and benthic lifestyles.</title>
        <authorList>
            <person name="Zhang Y."/>
            <person name="Wang D."/>
            <person name="Peng Z."/>
        </authorList>
    </citation>
    <scope>NUCLEOTIDE SEQUENCE</scope>
    <source>
        <strain evidence="3">SWU-2019-XX</strain>
        <tissue evidence="3">Muscle</tissue>
    </source>
</reference>
<dbReference type="EMBL" id="JABFDY010000003">
    <property type="protein sequence ID" value="KAF7709386.1"/>
    <property type="molecule type" value="Genomic_DNA"/>
</dbReference>
<dbReference type="PANTHER" id="PTHR47743">
    <property type="entry name" value="KIAA1210 / KIAA1211 FAMILY MEMBER"/>
    <property type="match status" value="1"/>
</dbReference>
<feature type="domain" description="DUF4592" evidence="2">
    <location>
        <begin position="84"/>
        <end position="169"/>
    </location>
</feature>
<organism evidence="3 4">
    <name type="scientific">Silurus meridionalis</name>
    <name type="common">Southern catfish</name>
    <name type="synonym">Silurus soldatovi meridionalis</name>
    <dbReference type="NCBI Taxonomy" id="175797"/>
    <lineage>
        <taxon>Eukaryota</taxon>
        <taxon>Metazoa</taxon>
        <taxon>Chordata</taxon>
        <taxon>Craniata</taxon>
        <taxon>Vertebrata</taxon>
        <taxon>Euteleostomi</taxon>
        <taxon>Actinopterygii</taxon>
        <taxon>Neopterygii</taxon>
        <taxon>Teleostei</taxon>
        <taxon>Ostariophysi</taxon>
        <taxon>Siluriformes</taxon>
        <taxon>Siluridae</taxon>
        <taxon>Silurus</taxon>
    </lineage>
</organism>
<gene>
    <name evidence="3" type="ORF">HF521_016236</name>
</gene>
<dbReference type="Pfam" id="PF15262">
    <property type="entry name" value="DUF4592"/>
    <property type="match status" value="1"/>
</dbReference>
<comment type="caution">
    <text evidence="3">The sequence shown here is derived from an EMBL/GenBank/DDBJ whole genome shotgun (WGS) entry which is preliminary data.</text>
</comment>
<protein>
    <recommendedName>
        <fullName evidence="2">DUF4592 domain-containing protein</fullName>
    </recommendedName>
</protein>
<dbReference type="InterPro" id="IPR026713">
    <property type="entry name" value="CRACD-like"/>
</dbReference>
<name>A0A8T0BV95_SILME</name>
<sequence>MKQSKSAIDITQGILDLEDICCFQGRLRTRSLSHDFLSEQHQSDSEPIRALSQENVHGKIQALQKKLQTQKMHLGPPPLVIAIKQMEDHQHPSKVLTLSENLPHKFHLKSSSQGVLPLSINPILPLFCTSPPSPGVDFNTLPQFIPCLDNSAARHRMSIKPRNQRASTKSRRIPTSDGGRPCSERMIILERPESKIEDGIDDPKEMPNARSYSSQIIRPGKGFTTPAIKCPTSPLKLLKRADDYHLHAVCQSKEKEESALSISADVGTKQILKSDVGMAAKRPNSAGPTRLKGNENHKESLYSSKLKGVEGSAVSTEYTPHLISLGTQQSHPEIDKEQNTVATHAKSNALNRSRVQDTIQEHQLQSQPIKPLLQHRNALPLDNKYEGRNIHLISLMQHSSGEGCLHESTTQQRSLSFSVSSENIHERQRTRSFNEQVEQAGGNKEHVLSLIKPSTNLKTLDLHKNAQLKAIGNATSQTGASEISTKPRDLKIIVSAGQECGDSLENKTCNMTVETQGEVEEVDKANKEMKMNKVSAEQKEEISAEINVKQHNTKVKTAPWLTESTTHTAISQNDSKVGPERETYTVLRSPPLYNNELFIVAECPVFPSIRPQSARMDQEKAELIRFPDFQASAGSPVNITRSTLAH</sequence>
<feature type="region of interest" description="Disordered" evidence="1">
    <location>
        <begin position="158"/>
        <end position="182"/>
    </location>
</feature>
<dbReference type="AlphaFoldDB" id="A0A8T0BV95"/>
<feature type="compositionally biased region" description="Basic residues" evidence="1">
    <location>
        <begin position="158"/>
        <end position="172"/>
    </location>
</feature>
<dbReference type="InterPro" id="IPR028030">
    <property type="entry name" value="DUF4592"/>
</dbReference>
<proteinExistence type="predicted"/>
<evidence type="ECO:0000313" key="3">
    <source>
        <dbReference type="EMBL" id="KAF7709386.1"/>
    </source>
</evidence>
<evidence type="ECO:0000259" key="2">
    <source>
        <dbReference type="Pfam" id="PF15262"/>
    </source>
</evidence>
<accession>A0A8T0BV95</accession>
<evidence type="ECO:0000313" key="4">
    <source>
        <dbReference type="Proteomes" id="UP000606274"/>
    </source>
</evidence>